<gene>
    <name evidence="1" type="ORF">AL544_002515</name>
</gene>
<comment type="caution">
    <text evidence="1">The sequence shown here is derived from an EMBL/GenBank/DDBJ whole genome shotgun (WGS) entry which is preliminary data.</text>
</comment>
<protein>
    <submittedName>
        <fullName evidence="1">DUF645 domain-containing protein</fullName>
    </submittedName>
</protein>
<evidence type="ECO:0000313" key="1">
    <source>
        <dbReference type="EMBL" id="PNM63843.1"/>
    </source>
</evidence>
<evidence type="ECO:0000313" key="2">
    <source>
        <dbReference type="Proteomes" id="UP000053748"/>
    </source>
</evidence>
<name>A0A2J9VJ83_VIBMI</name>
<sequence>MLSDVQHDQSSITKGFITAEIMLSLSRTLNRGPLNLDRFEFWLLTSQLLALDVCLFDAFA</sequence>
<dbReference type="RefSeq" id="WP_000947613.1">
    <property type="nucleotide sequence ID" value="NZ_CAWMSS010000002.1"/>
</dbReference>
<reference evidence="1" key="1">
    <citation type="submission" date="2017-12" db="EMBL/GenBank/DDBJ databases">
        <title>FDA dAtabase for Regulatory Grade micrObial Sequences (FDA-ARGOS): Supporting development and validation of Infectious Disease Dx tests.</title>
        <authorList>
            <person name="Hoffmann M."/>
            <person name="Allard M."/>
            <person name="Evans P."/>
            <person name="Brown E."/>
            <person name="Tallon L.J."/>
            <person name="Sadzewicz L."/>
            <person name="Sengamalay N."/>
            <person name="Ott S."/>
            <person name="Godinez A."/>
            <person name="Nagaraj S."/>
            <person name="Vavikolanu K."/>
            <person name="Aluvathingal J."/>
            <person name="Nadendla S."/>
            <person name="Hobson J."/>
            <person name="Sichtig H."/>
        </authorList>
    </citation>
    <scope>NUCLEOTIDE SEQUENCE [LARGE SCALE GENOMIC DNA]</scope>
    <source>
        <strain evidence="1">FDAARGOS_113</strain>
    </source>
</reference>
<dbReference type="Proteomes" id="UP000053748">
    <property type="component" value="Unassembled WGS sequence"/>
</dbReference>
<keyword evidence="2" id="KW-1185">Reference proteome</keyword>
<dbReference type="AlphaFoldDB" id="A0A2J9VJ83"/>
<dbReference type="EMBL" id="LOSJ02000001">
    <property type="protein sequence ID" value="PNM63843.1"/>
    <property type="molecule type" value="Genomic_DNA"/>
</dbReference>
<dbReference type="InterPro" id="IPR006959">
    <property type="entry name" value="DUF645"/>
</dbReference>
<accession>A0A2J9VJ83</accession>
<organism evidence="1 2">
    <name type="scientific">Vibrio mimicus</name>
    <dbReference type="NCBI Taxonomy" id="674"/>
    <lineage>
        <taxon>Bacteria</taxon>
        <taxon>Pseudomonadati</taxon>
        <taxon>Pseudomonadota</taxon>
        <taxon>Gammaproteobacteria</taxon>
        <taxon>Vibrionales</taxon>
        <taxon>Vibrionaceae</taxon>
        <taxon>Vibrio</taxon>
    </lineage>
</organism>
<dbReference type="Pfam" id="PF04875">
    <property type="entry name" value="DUF645"/>
    <property type="match status" value="1"/>
</dbReference>
<proteinExistence type="predicted"/>